<reference evidence="2 3" key="1">
    <citation type="submission" date="2016-10" db="EMBL/GenBank/DDBJ databases">
        <authorList>
            <person name="de Groot N.N."/>
        </authorList>
    </citation>
    <scope>NUCLEOTIDE SEQUENCE [LARGE SCALE GENOMIC DNA]</scope>
    <source>
        <strain evidence="2 3">CGMCC 1.10210</strain>
    </source>
</reference>
<accession>A0A1I1M0Y7</accession>
<dbReference type="Proteomes" id="UP000182258">
    <property type="component" value="Unassembled WGS sequence"/>
</dbReference>
<dbReference type="EMBL" id="FOMB01000011">
    <property type="protein sequence ID" value="SFC78422.1"/>
    <property type="molecule type" value="Genomic_DNA"/>
</dbReference>
<evidence type="ECO:0000313" key="3">
    <source>
        <dbReference type="Proteomes" id="UP000182258"/>
    </source>
</evidence>
<gene>
    <name evidence="2" type="ORF">SAMN04488059_11139</name>
</gene>
<dbReference type="Pfam" id="PF17038">
    <property type="entry name" value="CBP_BcsN"/>
    <property type="match status" value="1"/>
</dbReference>
<evidence type="ECO:0000256" key="1">
    <source>
        <dbReference type="SAM" id="MobiDB-lite"/>
    </source>
</evidence>
<sequence length="308" mass="31954">MQTIQQFRSIHAPAAQAVRFVFMATLVGAMLGACASTRDLPPREARIVAPVDAMIVPPPGGPAIVNVVSTTFPNAIQQEISLATEARSTGENKITIVKFVGDGGDGSDAALRDIPFTQINLTEEALAAWPDSGMAVSPYYVQNDYGPFGYAIGRPANGDACIYAWQRIEPSLRPTSTVDGGAISMRLQLCRQGATEQQLVEVMYRLRLSHSVHSPRPAPAAIGRTAVSIRPVGAEGFANVIDIPAPVTRSTAAPQPAAAPVVVPVSIAPPPGAPIVPSPSGSSSSAATTVPRPPTASVVVPRPSSGAQ</sequence>
<organism evidence="2 3">
    <name type="scientific">Devosia psychrophila</name>
    <dbReference type="NCBI Taxonomy" id="728005"/>
    <lineage>
        <taxon>Bacteria</taxon>
        <taxon>Pseudomonadati</taxon>
        <taxon>Pseudomonadota</taxon>
        <taxon>Alphaproteobacteria</taxon>
        <taxon>Hyphomicrobiales</taxon>
        <taxon>Devosiaceae</taxon>
        <taxon>Devosia</taxon>
    </lineage>
</organism>
<feature type="compositionally biased region" description="Low complexity" evidence="1">
    <location>
        <begin position="278"/>
        <end position="290"/>
    </location>
</feature>
<dbReference type="STRING" id="728005.SAMN04488059_11139"/>
<protein>
    <submittedName>
        <fullName evidence="2">Cellulose biosynthesis protein BcsN</fullName>
    </submittedName>
</protein>
<proteinExistence type="predicted"/>
<dbReference type="AlphaFoldDB" id="A0A1I1M0Y7"/>
<evidence type="ECO:0000313" key="2">
    <source>
        <dbReference type="EMBL" id="SFC78422.1"/>
    </source>
</evidence>
<dbReference type="InterPro" id="IPR031482">
    <property type="entry name" value="CBP_BcsN"/>
</dbReference>
<feature type="region of interest" description="Disordered" evidence="1">
    <location>
        <begin position="269"/>
        <end position="308"/>
    </location>
</feature>
<name>A0A1I1M0Y7_9HYPH</name>